<protein>
    <submittedName>
        <fullName evidence="1">Uncharacterized protein</fullName>
    </submittedName>
</protein>
<keyword evidence="2" id="KW-1185">Reference proteome</keyword>
<comment type="caution">
    <text evidence="1">The sequence shown here is derived from an EMBL/GenBank/DDBJ whole genome shotgun (WGS) entry which is preliminary data.</text>
</comment>
<evidence type="ECO:0000313" key="1">
    <source>
        <dbReference type="EMBL" id="PRY33876.1"/>
    </source>
</evidence>
<reference evidence="1 2" key="1">
    <citation type="submission" date="2018-03" db="EMBL/GenBank/DDBJ databases">
        <title>Genomic Encyclopedia of Archaeal and Bacterial Type Strains, Phase II (KMG-II): from individual species to whole genera.</title>
        <authorList>
            <person name="Goeker M."/>
        </authorList>
    </citation>
    <scope>NUCLEOTIDE SEQUENCE [LARGE SCALE GENOMIC DNA]</scope>
    <source>
        <strain evidence="1 2">DSM 28354</strain>
    </source>
</reference>
<organism evidence="1 2">
    <name type="scientific">Spirosoma oryzae</name>
    <dbReference type="NCBI Taxonomy" id="1469603"/>
    <lineage>
        <taxon>Bacteria</taxon>
        <taxon>Pseudomonadati</taxon>
        <taxon>Bacteroidota</taxon>
        <taxon>Cytophagia</taxon>
        <taxon>Cytophagales</taxon>
        <taxon>Cytophagaceae</taxon>
        <taxon>Spirosoma</taxon>
    </lineage>
</organism>
<dbReference type="AlphaFoldDB" id="A0A2T0SKD9"/>
<evidence type="ECO:0000313" key="2">
    <source>
        <dbReference type="Proteomes" id="UP000238375"/>
    </source>
</evidence>
<gene>
    <name evidence="1" type="ORF">CLV58_11925</name>
</gene>
<name>A0A2T0SKD9_9BACT</name>
<dbReference type="EMBL" id="PVTE01000019">
    <property type="protein sequence ID" value="PRY33876.1"/>
    <property type="molecule type" value="Genomic_DNA"/>
</dbReference>
<sequence length="122" mass="13898">MSNYMPLLQTLVRDTGFVTVVSNGKILFKPKSEKPMNELKPGDKVQLLDLSDTDLLKMGAVLSQIYTVKEVTGQGWFLRIEELKNKRGWNTILDSKCFKLVDPFQLKVYQLYQENNNANGGL</sequence>
<dbReference type="Proteomes" id="UP000238375">
    <property type="component" value="Unassembled WGS sequence"/>
</dbReference>
<proteinExistence type="predicted"/>
<accession>A0A2T0SKD9</accession>